<dbReference type="STRING" id="39947.A0A0P0VKF4"/>
<reference evidence="2 3" key="2">
    <citation type="journal article" date="2013" name="Plant Cell Physiol.">
        <title>Rice Annotation Project Database (RAP-DB): an integrative and interactive database for rice genomics.</title>
        <authorList>
            <person name="Sakai H."/>
            <person name="Lee S.S."/>
            <person name="Tanaka T."/>
            <person name="Numa H."/>
            <person name="Kim J."/>
            <person name="Kawahara Y."/>
            <person name="Wakimoto H."/>
            <person name="Yang C.C."/>
            <person name="Iwamoto M."/>
            <person name="Abe T."/>
            <person name="Yamada Y."/>
            <person name="Muto A."/>
            <person name="Inokuchi H."/>
            <person name="Ikemura T."/>
            <person name="Matsumoto T."/>
            <person name="Sasaki T."/>
            <person name="Itoh T."/>
        </authorList>
    </citation>
    <scope>NUCLEOTIDE SEQUENCE [LARGE SCALE GENOMIC DNA]</scope>
    <source>
        <strain evidence="3">cv. Nipponbare</strain>
    </source>
</reference>
<proteinExistence type="predicted"/>
<dbReference type="EMBL" id="AP014958">
    <property type="protein sequence ID" value="BAS79181.1"/>
    <property type="molecule type" value="Genomic_DNA"/>
</dbReference>
<gene>
    <name evidence="2" type="ordered locus">Os02g0552500</name>
    <name evidence="2" type="ORF">OSNPB_020552500</name>
</gene>
<dbReference type="Pfam" id="PF13966">
    <property type="entry name" value="zf-RVT"/>
    <property type="match status" value="1"/>
</dbReference>
<evidence type="ECO:0000259" key="1">
    <source>
        <dbReference type="Pfam" id="PF13966"/>
    </source>
</evidence>
<dbReference type="AlphaFoldDB" id="A0A0P0VKF4"/>
<dbReference type="Proteomes" id="UP000059680">
    <property type="component" value="Chromosome 2"/>
</dbReference>
<dbReference type="InterPro" id="IPR026960">
    <property type="entry name" value="RVT-Znf"/>
</dbReference>
<accession>A0A0P0VKF4</accession>
<dbReference type="PANTHER" id="PTHR47746:SF90">
    <property type="entry name" value="OS02G0155201 PROTEIN"/>
    <property type="match status" value="1"/>
</dbReference>
<sequence>MKQPLLLGAHIGPYACTTPVPALGSLNDAKIYDKSNGIEALQYCIGDGRPAGPGKQGNLSWRHVRDGRQAAATSDFFVCKTSSAWRYGLNGWQREESIATDLGQPLRLSSRRSYRTCSSQPHGKCWEMGENTKFWLADWLPIGSIKARFPLIFSHVERKGLTVARGLQNHRWVRDIKGAPSNRAIGEYFQIWDAIQKVQLRGGEEDETIWKWASNGRFTPSSAYDMFFMANTEARCGNLVWHTRTPTKVKFFMWLAEKGRCLTADNLSKRGWPHHQTFSLCTSSDEDCEHLFVSCPYTTRVWRMIKGWAGIGIQLPAEAGLELGEWWLLAWQGVQTSCRGAFDTLVLLVCWMVWKERNARVFQSQSRTAGSLFALIKEEVVVWKEAGVFKVLGE</sequence>
<evidence type="ECO:0000313" key="2">
    <source>
        <dbReference type="EMBL" id="BAS79181.1"/>
    </source>
</evidence>
<dbReference type="InParanoid" id="A0A0P0VKF4"/>
<dbReference type="FunCoup" id="A0A0P0VKF4">
    <property type="interactions" value="9"/>
</dbReference>
<name>A0A0P0VKF4_ORYSJ</name>
<reference evidence="2 3" key="3">
    <citation type="journal article" date="2013" name="Rice">
        <title>Improvement of the Oryza sativa Nipponbare reference genome using next generation sequence and optical map data.</title>
        <authorList>
            <person name="Kawahara Y."/>
            <person name="de la Bastide M."/>
            <person name="Hamilton J.P."/>
            <person name="Kanamori H."/>
            <person name="McCombie W.R."/>
            <person name="Ouyang S."/>
            <person name="Schwartz D.C."/>
            <person name="Tanaka T."/>
            <person name="Wu J."/>
            <person name="Zhou S."/>
            <person name="Childs K.L."/>
            <person name="Davidson R.M."/>
            <person name="Lin H."/>
            <person name="Quesada-Ocampo L."/>
            <person name="Vaillancourt B."/>
            <person name="Sakai H."/>
            <person name="Lee S.S."/>
            <person name="Kim J."/>
            <person name="Numa H."/>
            <person name="Itoh T."/>
            <person name="Buell C.R."/>
            <person name="Matsumoto T."/>
        </authorList>
    </citation>
    <scope>NUCLEOTIDE SEQUENCE [LARGE SCALE GENOMIC DNA]</scope>
    <source>
        <strain evidence="3">cv. Nipponbare</strain>
    </source>
</reference>
<evidence type="ECO:0000313" key="3">
    <source>
        <dbReference type="Proteomes" id="UP000059680"/>
    </source>
</evidence>
<feature type="domain" description="Reverse transcriptase zinc-binding" evidence="1">
    <location>
        <begin position="218"/>
        <end position="302"/>
    </location>
</feature>
<keyword evidence="3" id="KW-1185">Reference proteome</keyword>
<reference evidence="3" key="1">
    <citation type="journal article" date="2005" name="Nature">
        <title>The map-based sequence of the rice genome.</title>
        <authorList>
            <consortium name="International rice genome sequencing project (IRGSP)"/>
            <person name="Matsumoto T."/>
            <person name="Wu J."/>
            <person name="Kanamori H."/>
            <person name="Katayose Y."/>
            <person name="Fujisawa M."/>
            <person name="Namiki N."/>
            <person name="Mizuno H."/>
            <person name="Yamamoto K."/>
            <person name="Antonio B.A."/>
            <person name="Baba T."/>
            <person name="Sakata K."/>
            <person name="Nagamura Y."/>
            <person name="Aoki H."/>
            <person name="Arikawa K."/>
            <person name="Arita K."/>
            <person name="Bito T."/>
            <person name="Chiden Y."/>
            <person name="Fujitsuka N."/>
            <person name="Fukunaka R."/>
            <person name="Hamada M."/>
            <person name="Harada C."/>
            <person name="Hayashi A."/>
            <person name="Hijishita S."/>
            <person name="Honda M."/>
            <person name="Hosokawa S."/>
            <person name="Ichikawa Y."/>
            <person name="Idonuma A."/>
            <person name="Iijima M."/>
            <person name="Ikeda M."/>
            <person name="Ikeno M."/>
            <person name="Ito K."/>
            <person name="Ito S."/>
            <person name="Ito T."/>
            <person name="Ito Y."/>
            <person name="Ito Y."/>
            <person name="Iwabuchi A."/>
            <person name="Kamiya K."/>
            <person name="Karasawa W."/>
            <person name="Kurita K."/>
            <person name="Katagiri S."/>
            <person name="Kikuta A."/>
            <person name="Kobayashi H."/>
            <person name="Kobayashi N."/>
            <person name="Machita K."/>
            <person name="Maehara T."/>
            <person name="Masukawa M."/>
            <person name="Mizubayashi T."/>
            <person name="Mukai Y."/>
            <person name="Nagasaki H."/>
            <person name="Nagata Y."/>
            <person name="Naito S."/>
            <person name="Nakashima M."/>
            <person name="Nakama Y."/>
            <person name="Nakamichi Y."/>
            <person name="Nakamura M."/>
            <person name="Meguro A."/>
            <person name="Negishi M."/>
            <person name="Ohta I."/>
            <person name="Ohta T."/>
            <person name="Okamoto M."/>
            <person name="Ono N."/>
            <person name="Saji S."/>
            <person name="Sakaguchi M."/>
            <person name="Sakai K."/>
            <person name="Shibata M."/>
            <person name="Shimokawa T."/>
            <person name="Song J."/>
            <person name="Takazaki Y."/>
            <person name="Terasawa K."/>
            <person name="Tsugane M."/>
            <person name="Tsuji K."/>
            <person name="Ueda S."/>
            <person name="Waki K."/>
            <person name="Yamagata H."/>
            <person name="Yamamoto M."/>
            <person name="Yamamoto S."/>
            <person name="Yamane H."/>
            <person name="Yoshiki S."/>
            <person name="Yoshihara R."/>
            <person name="Yukawa K."/>
            <person name="Zhong H."/>
            <person name="Yano M."/>
            <person name="Yuan Q."/>
            <person name="Ouyang S."/>
            <person name="Liu J."/>
            <person name="Jones K.M."/>
            <person name="Gansberger K."/>
            <person name="Moffat K."/>
            <person name="Hill J."/>
            <person name="Bera J."/>
            <person name="Fadrosh D."/>
            <person name="Jin S."/>
            <person name="Johri S."/>
            <person name="Kim M."/>
            <person name="Overton L."/>
            <person name="Reardon M."/>
            <person name="Tsitrin T."/>
            <person name="Vuong H."/>
            <person name="Weaver B."/>
            <person name="Ciecko A."/>
            <person name="Tallon L."/>
            <person name="Jackson J."/>
            <person name="Pai G."/>
            <person name="Aken S.V."/>
            <person name="Utterback T."/>
            <person name="Reidmuller S."/>
            <person name="Feldblyum T."/>
            <person name="Hsiao J."/>
            <person name="Zismann V."/>
            <person name="Iobst S."/>
            <person name="de Vazeille A.R."/>
            <person name="Buell C.R."/>
            <person name="Ying K."/>
            <person name="Li Y."/>
            <person name="Lu T."/>
            <person name="Huang Y."/>
            <person name="Zhao Q."/>
            <person name="Feng Q."/>
            <person name="Zhang L."/>
            <person name="Zhu J."/>
            <person name="Weng Q."/>
            <person name="Mu J."/>
            <person name="Lu Y."/>
            <person name="Fan D."/>
            <person name="Liu Y."/>
            <person name="Guan J."/>
            <person name="Zhang Y."/>
            <person name="Yu S."/>
            <person name="Liu X."/>
            <person name="Zhang Y."/>
            <person name="Hong G."/>
            <person name="Han B."/>
            <person name="Choisne N."/>
            <person name="Demange N."/>
            <person name="Orjeda G."/>
            <person name="Samain S."/>
            <person name="Cattolico L."/>
            <person name="Pelletier E."/>
            <person name="Couloux A."/>
            <person name="Segurens B."/>
            <person name="Wincker P."/>
            <person name="D'Hont A."/>
            <person name="Scarpelli C."/>
            <person name="Weissenbach J."/>
            <person name="Salanoubat M."/>
            <person name="Quetier F."/>
            <person name="Yu Y."/>
            <person name="Kim H.R."/>
            <person name="Rambo T."/>
            <person name="Currie J."/>
            <person name="Collura K."/>
            <person name="Luo M."/>
            <person name="Yang T."/>
            <person name="Ammiraju J.S.S."/>
            <person name="Engler F."/>
            <person name="Soderlund C."/>
            <person name="Wing R.A."/>
            <person name="Palmer L.E."/>
            <person name="de la Bastide M."/>
            <person name="Spiegel L."/>
            <person name="Nascimento L."/>
            <person name="Zutavern T."/>
            <person name="O'Shaughnessy A."/>
            <person name="Dike S."/>
            <person name="Dedhia N."/>
            <person name="Preston R."/>
            <person name="Balija V."/>
            <person name="McCombie W.R."/>
            <person name="Chow T."/>
            <person name="Chen H."/>
            <person name="Chung M."/>
            <person name="Chen C."/>
            <person name="Shaw J."/>
            <person name="Wu H."/>
            <person name="Hsiao K."/>
            <person name="Chao Y."/>
            <person name="Chu M."/>
            <person name="Cheng C."/>
            <person name="Hour A."/>
            <person name="Lee P."/>
            <person name="Lin S."/>
            <person name="Lin Y."/>
            <person name="Liou J."/>
            <person name="Liu S."/>
            <person name="Hsing Y."/>
            <person name="Raghuvanshi S."/>
            <person name="Mohanty A."/>
            <person name="Bharti A.K."/>
            <person name="Gaur A."/>
            <person name="Gupta V."/>
            <person name="Kumar D."/>
            <person name="Ravi V."/>
            <person name="Vij S."/>
            <person name="Kapur A."/>
            <person name="Khurana P."/>
            <person name="Khurana P."/>
            <person name="Khurana J.P."/>
            <person name="Tyagi A.K."/>
            <person name="Gaikwad K."/>
            <person name="Singh A."/>
            <person name="Dalal V."/>
            <person name="Srivastava S."/>
            <person name="Dixit A."/>
            <person name="Pal A.K."/>
            <person name="Ghazi I.A."/>
            <person name="Yadav M."/>
            <person name="Pandit A."/>
            <person name="Bhargava A."/>
            <person name="Sureshbabu K."/>
            <person name="Batra K."/>
            <person name="Sharma T.R."/>
            <person name="Mohapatra T."/>
            <person name="Singh N.K."/>
            <person name="Messing J."/>
            <person name="Nelson A.B."/>
            <person name="Fuks G."/>
            <person name="Kavchok S."/>
            <person name="Keizer G."/>
            <person name="Linton E."/>
            <person name="Llaca V."/>
            <person name="Song R."/>
            <person name="Tanyolac B."/>
            <person name="Young S."/>
            <person name="Ho-Il K."/>
            <person name="Hahn J.H."/>
            <person name="Sangsakoo G."/>
            <person name="Vanavichit A."/>
            <person name="de Mattos Luiz.A.T."/>
            <person name="Zimmer P.D."/>
            <person name="Malone G."/>
            <person name="Dellagostin O."/>
            <person name="de Oliveira A.C."/>
            <person name="Bevan M."/>
            <person name="Bancroft I."/>
            <person name="Minx P."/>
            <person name="Cordum H."/>
            <person name="Wilson R."/>
            <person name="Cheng Z."/>
            <person name="Jin W."/>
            <person name="Jiang J."/>
            <person name="Leong S.A."/>
            <person name="Iwama H."/>
            <person name="Gojobori T."/>
            <person name="Itoh T."/>
            <person name="Niimura Y."/>
            <person name="Fujii Y."/>
            <person name="Habara T."/>
            <person name="Sakai H."/>
            <person name="Sato Y."/>
            <person name="Wilson G."/>
            <person name="Kumar K."/>
            <person name="McCouch S."/>
            <person name="Juretic N."/>
            <person name="Hoen D."/>
            <person name="Wright S."/>
            <person name="Bruskiewich R."/>
            <person name="Bureau T."/>
            <person name="Miyao A."/>
            <person name="Hirochika H."/>
            <person name="Nishikawa T."/>
            <person name="Kadowaki K."/>
            <person name="Sugiura M."/>
            <person name="Burr B."/>
            <person name="Sasaki T."/>
        </authorList>
    </citation>
    <scope>NUCLEOTIDE SEQUENCE [LARGE SCALE GENOMIC DNA]</scope>
    <source>
        <strain evidence="3">cv. Nipponbare</strain>
    </source>
</reference>
<protein>
    <submittedName>
        <fullName evidence="2">Os02g0552500 protein</fullName>
    </submittedName>
</protein>
<dbReference type="PANTHER" id="PTHR47746">
    <property type="entry name" value="ZF-RVT DOMAIN-CONTAINING PROTEIN"/>
    <property type="match status" value="1"/>
</dbReference>
<dbReference type="PaxDb" id="39947-A0A0P0VKF4"/>
<organism evidence="2 3">
    <name type="scientific">Oryza sativa subsp. japonica</name>
    <name type="common">Rice</name>
    <dbReference type="NCBI Taxonomy" id="39947"/>
    <lineage>
        <taxon>Eukaryota</taxon>
        <taxon>Viridiplantae</taxon>
        <taxon>Streptophyta</taxon>
        <taxon>Embryophyta</taxon>
        <taxon>Tracheophyta</taxon>
        <taxon>Spermatophyta</taxon>
        <taxon>Magnoliopsida</taxon>
        <taxon>Liliopsida</taxon>
        <taxon>Poales</taxon>
        <taxon>Poaceae</taxon>
        <taxon>BOP clade</taxon>
        <taxon>Oryzoideae</taxon>
        <taxon>Oryzeae</taxon>
        <taxon>Oryzinae</taxon>
        <taxon>Oryza</taxon>
        <taxon>Oryza sativa</taxon>
    </lineage>
</organism>